<sequence>MAAYKDLQHQSSDSSLECSIEPCGPGTTRQKQLQPGEKRSFMETAGCASVYLEGTEYGMPIMFLEAENAEVTHDALSKSLQGITAVLREKTDFALCLDLREMRRPAMSDSRTVINWMNEEENSTLLGNHAMITCVMVANSWAGMAISTGTKIIQSLCNPAKPAAVVYTEDARDAFLKESIVKHVASKCDSRSTADE</sequence>
<reference evidence="2 3" key="1">
    <citation type="submission" date="2024-02" db="EMBL/GenBank/DDBJ databases">
        <authorList>
            <person name="Chen Y."/>
            <person name="Shah S."/>
            <person name="Dougan E. K."/>
            <person name="Thang M."/>
            <person name="Chan C."/>
        </authorList>
    </citation>
    <scope>NUCLEOTIDE SEQUENCE [LARGE SCALE GENOMIC DNA]</scope>
</reference>
<name>A0ABP0MZ41_9DINO</name>
<comment type="caution">
    <text evidence="2">The sequence shown here is derived from an EMBL/GenBank/DDBJ whole genome shotgun (WGS) entry which is preliminary data.</text>
</comment>
<protein>
    <recommendedName>
        <fullName evidence="4">Proteasome assembly chaperone 1</fullName>
    </recommendedName>
</protein>
<feature type="region of interest" description="Disordered" evidence="1">
    <location>
        <begin position="1"/>
        <end position="37"/>
    </location>
</feature>
<accession>A0ABP0MZ41</accession>
<evidence type="ECO:0000256" key="1">
    <source>
        <dbReference type="SAM" id="MobiDB-lite"/>
    </source>
</evidence>
<keyword evidence="3" id="KW-1185">Reference proteome</keyword>
<evidence type="ECO:0008006" key="4">
    <source>
        <dbReference type="Google" id="ProtNLM"/>
    </source>
</evidence>
<organism evidence="2 3">
    <name type="scientific">Durusdinium trenchii</name>
    <dbReference type="NCBI Taxonomy" id="1381693"/>
    <lineage>
        <taxon>Eukaryota</taxon>
        <taxon>Sar</taxon>
        <taxon>Alveolata</taxon>
        <taxon>Dinophyceae</taxon>
        <taxon>Suessiales</taxon>
        <taxon>Symbiodiniaceae</taxon>
        <taxon>Durusdinium</taxon>
    </lineage>
</organism>
<gene>
    <name evidence="2" type="ORF">CCMP2556_LOCUS27799</name>
</gene>
<evidence type="ECO:0000313" key="2">
    <source>
        <dbReference type="EMBL" id="CAK9055999.1"/>
    </source>
</evidence>
<proteinExistence type="predicted"/>
<dbReference type="Proteomes" id="UP001642484">
    <property type="component" value="Unassembled WGS sequence"/>
</dbReference>
<evidence type="ECO:0000313" key="3">
    <source>
        <dbReference type="Proteomes" id="UP001642484"/>
    </source>
</evidence>
<dbReference type="EMBL" id="CAXAMN010020335">
    <property type="protein sequence ID" value="CAK9055999.1"/>
    <property type="molecule type" value="Genomic_DNA"/>
</dbReference>